<keyword evidence="2" id="KW-1185">Reference proteome</keyword>
<reference evidence="1" key="1">
    <citation type="submission" date="2022-10" db="EMBL/GenBank/DDBJ databases">
        <authorList>
            <person name="Mo P."/>
        </authorList>
    </citation>
    <scope>NUCLEOTIDE SEQUENCE</scope>
    <source>
        <strain evidence="1">HUAS 13-4</strain>
    </source>
</reference>
<name>A0ABY6E3L0_9ACTN</name>
<dbReference type="Proteomes" id="UP001061298">
    <property type="component" value="Chromosome"/>
</dbReference>
<dbReference type="EMBL" id="CP106793">
    <property type="protein sequence ID" value="UXY19836.1"/>
    <property type="molecule type" value="Genomic_DNA"/>
</dbReference>
<protein>
    <submittedName>
        <fullName evidence="1">Uncharacterized protein</fullName>
    </submittedName>
</protein>
<accession>A0ABY6E3L0</accession>
<dbReference type="RefSeq" id="WP_263229953.1">
    <property type="nucleotide sequence ID" value="NZ_CP106793.1"/>
</dbReference>
<gene>
    <name evidence="1" type="ORF">N8I84_14695</name>
</gene>
<organism evidence="1 2">
    <name type="scientific">Streptomyces cynarae</name>
    <dbReference type="NCBI Taxonomy" id="2981134"/>
    <lineage>
        <taxon>Bacteria</taxon>
        <taxon>Bacillati</taxon>
        <taxon>Actinomycetota</taxon>
        <taxon>Actinomycetes</taxon>
        <taxon>Kitasatosporales</taxon>
        <taxon>Streptomycetaceae</taxon>
        <taxon>Streptomyces</taxon>
    </lineage>
</organism>
<proteinExistence type="predicted"/>
<sequence length="194" mass="21821">MYDDWFEDYELNSQQQAVVDVVRESARSWPECRPADTVVLVFGPDEDDEEDVAPAARESRWEPPTEHTAYLTALDEALDRGEEVLTLIADLVDRRERDRGLIFMTLGATVIGNRLFCSERHSQNYQTPEPTRNVALLTAAGPPEHLGRIAAAWFEEIMNRLIVSSHPVVGGGYRFVPPGTALPPGHRWVRNGPQ</sequence>
<evidence type="ECO:0000313" key="1">
    <source>
        <dbReference type="EMBL" id="UXY19836.1"/>
    </source>
</evidence>
<evidence type="ECO:0000313" key="2">
    <source>
        <dbReference type="Proteomes" id="UP001061298"/>
    </source>
</evidence>